<keyword evidence="2" id="KW-1185">Reference proteome</keyword>
<dbReference type="Proteomes" id="UP001164250">
    <property type="component" value="Chromosome 11"/>
</dbReference>
<evidence type="ECO:0000313" key="1">
    <source>
        <dbReference type="EMBL" id="KAJ0083640.1"/>
    </source>
</evidence>
<reference evidence="2" key="1">
    <citation type="journal article" date="2023" name="G3 (Bethesda)">
        <title>Genome assembly and association tests identify interacting loci associated with vigor, precocity, and sex in interspecific pistachio rootstocks.</title>
        <authorList>
            <person name="Palmer W."/>
            <person name="Jacygrad E."/>
            <person name="Sagayaradj S."/>
            <person name="Cavanaugh K."/>
            <person name="Han R."/>
            <person name="Bertier L."/>
            <person name="Beede B."/>
            <person name="Kafkas S."/>
            <person name="Golino D."/>
            <person name="Preece J."/>
            <person name="Michelmore R."/>
        </authorList>
    </citation>
    <scope>NUCLEOTIDE SEQUENCE [LARGE SCALE GENOMIC DNA]</scope>
</reference>
<accession>A0ACC1ABN3</accession>
<gene>
    <name evidence="1" type="ORF">Patl1_30842</name>
</gene>
<dbReference type="EMBL" id="CM047907">
    <property type="protein sequence ID" value="KAJ0083640.1"/>
    <property type="molecule type" value="Genomic_DNA"/>
</dbReference>
<comment type="caution">
    <text evidence="1">The sequence shown here is derived from an EMBL/GenBank/DDBJ whole genome shotgun (WGS) entry which is preliminary data.</text>
</comment>
<organism evidence="1 2">
    <name type="scientific">Pistacia atlantica</name>
    <dbReference type="NCBI Taxonomy" id="434234"/>
    <lineage>
        <taxon>Eukaryota</taxon>
        <taxon>Viridiplantae</taxon>
        <taxon>Streptophyta</taxon>
        <taxon>Embryophyta</taxon>
        <taxon>Tracheophyta</taxon>
        <taxon>Spermatophyta</taxon>
        <taxon>Magnoliopsida</taxon>
        <taxon>eudicotyledons</taxon>
        <taxon>Gunneridae</taxon>
        <taxon>Pentapetalae</taxon>
        <taxon>rosids</taxon>
        <taxon>malvids</taxon>
        <taxon>Sapindales</taxon>
        <taxon>Anacardiaceae</taxon>
        <taxon>Pistacia</taxon>
    </lineage>
</organism>
<evidence type="ECO:0000313" key="2">
    <source>
        <dbReference type="Proteomes" id="UP001164250"/>
    </source>
</evidence>
<sequence>MKGMDIFCSTPASTAVCSSMVNHRSIRRSHSSKPYAPLINLLLTGYRSLIVSRHWFPADQSAKSRHVSSNESLALIKSSSTTKSPQQVVVLRVSIHCKGCEGKVRKHISKMEVEDFVLHDLYQLAAFAEQQPTSERLKEGITQVLNIIDNLHQPWLNGLELLEDSLQNKHVLSTGFEGVDLLLQGGLREGQLTELVGPSSSGKTQRIVLALRLVSHCLERWLRLDIGEIICLQNHALMGQKLFKNMGYVAYLDTGNSFSPQRIAHFVGQISESAFNQTKQKIIQKAMSSILCHSVFDIFSMFDVLRQLEFDLRSQMDRGEYRVPLLIVDSISSLISPVLGGSGSQGIDP</sequence>
<name>A0ACC1ABN3_9ROSI</name>
<proteinExistence type="predicted"/>
<protein>
    <submittedName>
        <fullName evidence="1">Uncharacterized protein</fullName>
    </submittedName>
</protein>